<dbReference type="GO" id="GO:0005829">
    <property type="term" value="C:cytosol"/>
    <property type="evidence" value="ECO:0007669"/>
    <property type="project" value="TreeGrafter"/>
</dbReference>
<sequence>MCGLAGVARLDGANLGSETHDLVKRMARAVAHRGPDEERLLLHGPVALAFARLSLVDLVGGGQPLTDDGDNVVLIANGEIYNHRELATTLPAGTRLRTQSDCEVLIHLYLRDGLRFLDRVRGMFALVLWDRRRNQLLFARDRFGVKPLFYHLNTERVVFGSEMKALFEDAAVPRRLDWAGALTDQALTKAPMFSAAPVNTWFQDINLVDAGTIVTVDLGSGRSATHRYWSLPDYAGDGALSETEFVDRYRELLASSVDDCGMADVEIGLFLSGGIDSAAVAAFARRKNPLRTFTALNGSTLANGDAEGGQRIARMLDLPNHQILYDTDQTPSPEDWKHLLWLLESPVCGPEIYYKHHMYSYVRLAHPEIKAMMLGAGSDEFNGGYSPQIAAGGDWDDFLVNLRAMAGQRHRYANPDLAAWSEHFPLPLLREDALGTAPADSTDAYQQYFRWKYRDILQYNCWHEDRTAAGNGIESRVPFLDHRLVELVAAVPPSMRAGLVWDKRILRQAMRGILPDEVVERPKNPFFYGDGVRYTYRTFARMLTQQDGALIEEALAGPQAKEHIDGDNLRSLARQLAAEPEAGHVEFLLHLVNLGLLEQMAARPPAPPSVSRIDVQPCAVTVVDWNAERETVDRMTVRRPAVRPDAIPVLADNVMLLRSPADQENWYVVVDGAIEYVVDDADTPGWGGFLAALDGARTAQEVADVTRVPLTAVEELLSEAVDLRLVVISPSPAADELVLTATD</sequence>
<evidence type="ECO:0000256" key="1">
    <source>
        <dbReference type="ARBA" id="ARBA00005187"/>
    </source>
</evidence>
<dbReference type="Proteomes" id="UP000198551">
    <property type="component" value="Unassembled WGS sequence"/>
</dbReference>
<keyword evidence="11" id="KW-1185">Reference proteome</keyword>
<dbReference type="Pfam" id="PF13537">
    <property type="entry name" value="GATase_7"/>
    <property type="match status" value="1"/>
</dbReference>
<dbReference type="InterPro" id="IPR014729">
    <property type="entry name" value="Rossmann-like_a/b/a_fold"/>
</dbReference>
<dbReference type="InterPro" id="IPR051786">
    <property type="entry name" value="ASN_synthetase/amidase"/>
</dbReference>
<keyword evidence="6" id="KW-0061">Asparagine biosynthesis</keyword>
<dbReference type="Pfam" id="PF00733">
    <property type="entry name" value="Asn_synthase"/>
    <property type="match status" value="1"/>
</dbReference>
<dbReference type="GO" id="GO:0004066">
    <property type="term" value="F:asparagine synthase (glutamine-hydrolyzing) activity"/>
    <property type="evidence" value="ECO:0007669"/>
    <property type="project" value="UniProtKB-EC"/>
</dbReference>
<dbReference type="GO" id="GO:0005524">
    <property type="term" value="F:ATP binding"/>
    <property type="evidence" value="ECO:0007669"/>
    <property type="project" value="UniProtKB-KW"/>
</dbReference>
<dbReference type="NCBIfam" id="TIGR01536">
    <property type="entry name" value="asn_synth_AEB"/>
    <property type="match status" value="1"/>
</dbReference>
<dbReference type="PANTHER" id="PTHR43284:SF1">
    <property type="entry name" value="ASPARAGINE SYNTHETASE"/>
    <property type="match status" value="1"/>
</dbReference>
<dbReference type="InterPro" id="IPR006426">
    <property type="entry name" value="Asn_synth_AEB"/>
</dbReference>
<dbReference type="PROSITE" id="PS51278">
    <property type="entry name" value="GATASE_TYPE_2"/>
    <property type="match status" value="1"/>
</dbReference>
<dbReference type="InterPro" id="IPR029055">
    <property type="entry name" value="Ntn_hydrolases_N"/>
</dbReference>
<keyword evidence="7" id="KW-0315">Glutamine amidotransferase</keyword>
<evidence type="ECO:0000259" key="9">
    <source>
        <dbReference type="PROSITE" id="PS51278"/>
    </source>
</evidence>
<dbReference type="InterPro" id="IPR001962">
    <property type="entry name" value="Asn_synthase"/>
</dbReference>
<keyword evidence="5" id="KW-0067">ATP-binding</keyword>
<keyword evidence="6" id="KW-0028">Amino-acid biosynthesis</keyword>
<evidence type="ECO:0000256" key="7">
    <source>
        <dbReference type="ARBA" id="ARBA00022962"/>
    </source>
</evidence>
<dbReference type="PANTHER" id="PTHR43284">
    <property type="entry name" value="ASPARAGINE SYNTHETASE (GLUTAMINE-HYDROLYZING)"/>
    <property type="match status" value="1"/>
</dbReference>
<evidence type="ECO:0000256" key="8">
    <source>
        <dbReference type="ARBA" id="ARBA00048741"/>
    </source>
</evidence>
<dbReference type="SUPFAM" id="SSF56235">
    <property type="entry name" value="N-terminal nucleophile aminohydrolases (Ntn hydrolases)"/>
    <property type="match status" value="1"/>
</dbReference>
<dbReference type="CDD" id="cd01991">
    <property type="entry name" value="Asn_synthase_B_C"/>
    <property type="match status" value="1"/>
</dbReference>
<reference evidence="11" key="1">
    <citation type="submission" date="2016-06" db="EMBL/GenBank/DDBJ databases">
        <authorList>
            <person name="Varghese N."/>
        </authorList>
    </citation>
    <scope>NUCLEOTIDE SEQUENCE [LARGE SCALE GENOMIC DNA]</scope>
    <source>
        <strain evidence="11">DSM 45555</strain>
    </source>
</reference>
<dbReference type="SUPFAM" id="SSF52402">
    <property type="entry name" value="Adenine nucleotide alpha hydrolases-like"/>
    <property type="match status" value="1"/>
</dbReference>
<dbReference type="Gene3D" id="3.60.20.10">
    <property type="entry name" value="Glutamine Phosphoribosylpyrophosphate, subunit 1, domain 1"/>
    <property type="match status" value="1"/>
</dbReference>
<evidence type="ECO:0000256" key="6">
    <source>
        <dbReference type="ARBA" id="ARBA00022888"/>
    </source>
</evidence>
<comment type="pathway">
    <text evidence="1">Amino-acid biosynthesis; L-asparagine biosynthesis; L-asparagine from L-aspartate (L-Gln route): step 1/1.</text>
</comment>
<protein>
    <recommendedName>
        <fullName evidence="3">asparagine synthase (glutamine-hydrolyzing)</fullName>
        <ecNumber evidence="3">6.3.5.4</ecNumber>
    </recommendedName>
</protein>
<dbReference type="EMBL" id="FMCV01000025">
    <property type="protein sequence ID" value="SCF41649.1"/>
    <property type="molecule type" value="Genomic_DNA"/>
</dbReference>
<dbReference type="AlphaFoldDB" id="A0A1C5A914"/>
<feature type="domain" description="Glutamine amidotransferase type-2" evidence="9">
    <location>
        <begin position="2"/>
        <end position="219"/>
    </location>
</feature>
<gene>
    <name evidence="10" type="ORF">GA0070215_12585</name>
</gene>
<dbReference type="InterPro" id="IPR017932">
    <property type="entry name" value="GATase_2_dom"/>
</dbReference>
<dbReference type="EC" id="6.3.5.4" evidence="3"/>
<evidence type="ECO:0000313" key="10">
    <source>
        <dbReference type="EMBL" id="SCF41649.1"/>
    </source>
</evidence>
<comment type="catalytic activity">
    <reaction evidence="8">
        <text>L-aspartate + L-glutamine + ATP + H2O = L-asparagine + L-glutamate + AMP + diphosphate + H(+)</text>
        <dbReference type="Rhea" id="RHEA:12228"/>
        <dbReference type="ChEBI" id="CHEBI:15377"/>
        <dbReference type="ChEBI" id="CHEBI:15378"/>
        <dbReference type="ChEBI" id="CHEBI:29985"/>
        <dbReference type="ChEBI" id="CHEBI:29991"/>
        <dbReference type="ChEBI" id="CHEBI:30616"/>
        <dbReference type="ChEBI" id="CHEBI:33019"/>
        <dbReference type="ChEBI" id="CHEBI:58048"/>
        <dbReference type="ChEBI" id="CHEBI:58359"/>
        <dbReference type="ChEBI" id="CHEBI:456215"/>
        <dbReference type="EC" id="6.3.5.4"/>
    </reaction>
</comment>
<dbReference type="CDD" id="cd00712">
    <property type="entry name" value="AsnB"/>
    <property type="match status" value="1"/>
</dbReference>
<dbReference type="RefSeq" id="WP_091050122.1">
    <property type="nucleotide sequence ID" value="NZ_FMCV01000025.1"/>
</dbReference>
<dbReference type="InterPro" id="IPR033738">
    <property type="entry name" value="AsnB_N"/>
</dbReference>
<evidence type="ECO:0000256" key="5">
    <source>
        <dbReference type="ARBA" id="ARBA00022840"/>
    </source>
</evidence>
<evidence type="ECO:0000256" key="2">
    <source>
        <dbReference type="ARBA" id="ARBA00005752"/>
    </source>
</evidence>
<evidence type="ECO:0000313" key="11">
    <source>
        <dbReference type="Proteomes" id="UP000198551"/>
    </source>
</evidence>
<accession>A0A1C5A914</accession>
<organism evidence="10 11">
    <name type="scientific">Micromonospora marina</name>
    <dbReference type="NCBI Taxonomy" id="307120"/>
    <lineage>
        <taxon>Bacteria</taxon>
        <taxon>Bacillati</taxon>
        <taxon>Actinomycetota</taxon>
        <taxon>Actinomycetes</taxon>
        <taxon>Micromonosporales</taxon>
        <taxon>Micromonosporaceae</taxon>
        <taxon>Micromonospora</taxon>
    </lineage>
</organism>
<dbReference type="GO" id="GO:0006529">
    <property type="term" value="P:asparagine biosynthetic process"/>
    <property type="evidence" value="ECO:0007669"/>
    <property type="project" value="UniProtKB-KW"/>
</dbReference>
<keyword evidence="4" id="KW-0547">Nucleotide-binding</keyword>
<evidence type="ECO:0000256" key="4">
    <source>
        <dbReference type="ARBA" id="ARBA00022741"/>
    </source>
</evidence>
<comment type="similarity">
    <text evidence="2">Belongs to the asparagine synthetase family.</text>
</comment>
<proteinExistence type="inferred from homology"/>
<dbReference type="Gene3D" id="3.40.50.620">
    <property type="entry name" value="HUPs"/>
    <property type="match status" value="1"/>
</dbReference>
<name>A0A1C5A914_9ACTN</name>
<evidence type="ECO:0000256" key="3">
    <source>
        <dbReference type="ARBA" id="ARBA00012737"/>
    </source>
</evidence>